<dbReference type="PANTHER" id="PTHR12197">
    <property type="entry name" value="HISTONE-LYSINE N-METHYLTRANSFERASE SMYD"/>
    <property type="match status" value="1"/>
</dbReference>
<dbReference type="Gene3D" id="1.10.220.160">
    <property type="match status" value="1"/>
</dbReference>
<dbReference type="SUPFAM" id="SSF82199">
    <property type="entry name" value="SET domain"/>
    <property type="match status" value="1"/>
</dbReference>
<dbReference type="PANTHER" id="PTHR12197:SF251">
    <property type="entry name" value="EG:BACR7C10.4 PROTEIN"/>
    <property type="match status" value="1"/>
</dbReference>
<feature type="region of interest" description="Disordered" evidence="5">
    <location>
        <begin position="522"/>
        <end position="564"/>
    </location>
</feature>
<dbReference type="InterPro" id="IPR001214">
    <property type="entry name" value="SET_dom"/>
</dbReference>
<dbReference type="SMART" id="SM00317">
    <property type="entry name" value="SET"/>
    <property type="match status" value="1"/>
</dbReference>
<evidence type="ECO:0000259" key="6">
    <source>
        <dbReference type="PROSITE" id="PS50280"/>
    </source>
</evidence>
<evidence type="ECO:0000256" key="5">
    <source>
        <dbReference type="SAM" id="MobiDB-lite"/>
    </source>
</evidence>
<organism evidence="8 9">
    <name type="scientific">Mycena chlorophos</name>
    <name type="common">Agaric fungus</name>
    <name type="synonym">Agaricus chlorophos</name>
    <dbReference type="NCBI Taxonomy" id="658473"/>
    <lineage>
        <taxon>Eukaryota</taxon>
        <taxon>Fungi</taxon>
        <taxon>Dikarya</taxon>
        <taxon>Basidiomycota</taxon>
        <taxon>Agaricomycotina</taxon>
        <taxon>Agaricomycetes</taxon>
        <taxon>Agaricomycetidae</taxon>
        <taxon>Agaricales</taxon>
        <taxon>Marasmiineae</taxon>
        <taxon>Mycenaceae</taxon>
        <taxon>Mycena</taxon>
    </lineage>
</organism>
<proteinExistence type="predicted"/>
<evidence type="ECO:0000313" key="8">
    <source>
        <dbReference type="EMBL" id="GAT60413.1"/>
    </source>
</evidence>
<dbReference type="PROSITE" id="PS50865">
    <property type="entry name" value="ZF_MYND_2"/>
    <property type="match status" value="1"/>
</dbReference>
<dbReference type="Proteomes" id="UP000815677">
    <property type="component" value="Unassembled WGS sequence"/>
</dbReference>
<protein>
    <recommendedName>
        <fullName evidence="10">SET domain-containing protein</fullName>
    </recommendedName>
</protein>
<feature type="compositionally biased region" description="Low complexity" evidence="5">
    <location>
        <begin position="532"/>
        <end position="554"/>
    </location>
</feature>
<feature type="domain" description="SET" evidence="6">
    <location>
        <begin position="66"/>
        <end position="327"/>
    </location>
</feature>
<name>A0ABQ0MB11_MYCCL</name>
<evidence type="ECO:0008006" key="10">
    <source>
        <dbReference type="Google" id="ProtNLM"/>
    </source>
</evidence>
<dbReference type="InterPro" id="IPR050869">
    <property type="entry name" value="H3K4_H4K5_MeTrfase"/>
</dbReference>
<dbReference type="SUPFAM" id="SSF144232">
    <property type="entry name" value="HIT/MYND zinc finger-like"/>
    <property type="match status" value="1"/>
</dbReference>
<accession>A0ABQ0MB11</accession>
<dbReference type="Pfam" id="PF00856">
    <property type="entry name" value="SET"/>
    <property type="match status" value="1"/>
</dbReference>
<dbReference type="Pfam" id="PF01753">
    <property type="entry name" value="zf-MYND"/>
    <property type="match status" value="1"/>
</dbReference>
<evidence type="ECO:0000259" key="7">
    <source>
        <dbReference type="PROSITE" id="PS50865"/>
    </source>
</evidence>
<evidence type="ECO:0000256" key="3">
    <source>
        <dbReference type="ARBA" id="ARBA00022833"/>
    </source>
</evidence>
<reference evidence="8" key="1">
    <citation type="submission" date="2014-09" db="EMBL/GenBank/DDBJ databases">
        <title>Genome sequence of the luminous mushroom Mycena chlorophos for searching fungal bioluminescence genes.</title>
        <authorList>
            <person name="Tanaka Y."/>
            <person name="Kasuga D."/>
            <person name="Oba Y."/>
            <person name="Hase S."/>
            <person name="Sato K."/>
            <person name="Oba Y."/>
            <person name="Sakakibara Y."/>
        </authorList>
    </citation>
    <scope>NUCLEOTIDE SEQUENCE</scope>
</reference>
<evidence type="ECO:0000256" key="2">
    <source>
        <dbReference type="ARBA" id="ARBA00022771"/>
    </source>
</evidence>
<dbReference type="EMBL" id="DF849943">
    <property type="protein sequence ID" value="GAT60413.1"/>
    <property type="molecule type" value="Genomic_DNA"/>
</dbReference>
<gene>
    <name evidence="8" type="ORF">MCHLO_16550</name>
</gene>
<dbReference type="Gene3D" id="6.10.140.2220">
    <property type="match status" value="1"/>
</dbReference>
<evidence type="ECO:0000313" key="9">
    <source>
        <dbReference type="Proteomes" id="UP000815677"/>
    </source>
</evidence>
<keyword evidence="3" id="KW-0862">Zinc</keyword>
<dbReference type="InterPro" id="IPR002893">
    <property type="entry name" value="Znf_MYND"/>
</dbReference>
<feature type="domain" description="MYND-type" evidence="7">
    <location>
        <begin position="111"/>
        <end position="154"/>
    </location>
</feature>
<dbReference type="Gene3D" id="2.170.270.10">
    <property type="entry name" value="SET domain"/>
    <property type="match status" value="1"/>
</dbReference>
<feature type="region of interest" description="Disordered" evidence="5">
    <location>
        <begin position="1"/>
        <end position="51"/>
    </location>
</feature>
<evidence type="ECO:0000256" key="1">
    <source>
        <dbReference type="ARBA" id="ARBA00022723"/>
    </source>
</evidence>
<sequence>MSFAKLKATRDAQTKPSHVSSDTPESRPRAAGEEQAAPVSSSSSHASSMTQNTNEMQLLYKNIPKTLLEIRTDALKGRGLWATQNIGAGQTILALPPYAAALSTANLSSHCSACTKPKPASGSSPLKRCTQCRIVHYCDAACQTADWALHKLECVALRRGGTPSEKIEETTSPGALIPNDAIRCLARMMWRRKRKGLESDWSKELDAMQAHLPISPSAQEQHTHLALSLVRFLGLTSPQELAEFGVASGAELARIVAKFTTNTFTLSAPDLTPLGACIAPPVALINHDCQPNAVVVFPGTSKATEPVMHVITLREIHPGEEILTAYIDTTLPRIQRQQALRETYNFDCRCSLCTSDDPDPRESIWCPRKCGGFCPMPTEENPLSQCGRCKSVLRDTDAVLDAVRVGQQGLDKATAVQLSDRAKAQQLTSKLIPILTSAGLPPSAHPLLALRRLHLAMLIEDLSGSVSANDPIAQKTQTQTKVLDEAIITATQICTGLDAVLPYAHPVRGLARAEAGKLLAVDEPAPAPTPTPTFTKTNTNTNTTHTNTTPTHTNSPPPPTGPPRLKLALDTLLLAHTELQLGFGKANEGGEVGRGVREEAVRLEREFGVWIRRGGRR</sequence>
<evidence type="ECO:0000256" key="4">
    <source>
        <dbReference type="PROSITE-ProRule" id="PRU00134"/>
    </source>
</evidence>
<dbReference type="InterPro" id="IPR046341">
    <property type="entry name" value="SET_dom_sf"/>
</dbReference>
<keyword evidence="2 4" id="KW-0863">Zinc-finger</keyword>
<keyword evidence="1" id="KW-0479">Metal-binding</keyword>
<dbReference type="PROSITE" id="PS50280">
    <property type="entry name" value="SET"/>
    <property type="match status" value="1"/>
</dbReference>
<feature type="compositionally biased region" description="Polar residues" evidence="5">
    <location>
        <begin position="14"/>
        <end position="23"/>
    </location>
</feature>
<keyword evidence="9" id="KW-1185">Reference proteome</keyword>